<dbReference type="GO" id="GO:0006231">
    <property type="term" value="P:dTMP biosynthetic process"/>
    <property type="evidence" value="ECO:0007669"/>
    <property type="project" value="UniProtKB-UniRule"/>
</dbReference>
<dbReference type="GO" id="GO:0032259">
    <property type="term" value="P:methylation"/>
    <property type="evidence" value="ECO:0007669"/>
    <property type="project" value="UniProtKB-KW"/>
</dbReference>
<dbReference type="InterPro" id="IPR036098">
    <property type="entry name" value="Thymidylate_synthase_ThyX_sf"/>
</dbReference>
<comment type="similarity">
    <text evidence="1">Belongs to the thymidylate synthase ThyX family.</text>
</comment>
<dbReference type="KEGG" id="tce:A3L02_09175"/>
<keyword evidence="1" id="KW-0808">Transferase</keyword>
<dbReference type="EC" id="2.1.1.148" evidence="1"/>
<dbReference type="PROSITE" id="PS51331">
    <property type="entry name" value="THYX"/>
    <property type="match status" value="1"/>
</dbReference>
<dbReference type="CDD" id="cd20175">
    <property type="entry name" value="ThyX"/>
    <property type="match status" value="1"/>
</dbReference>
<dbReference type="PANTHER" id="PTHR34934">
    <property type="entry name" value="FLAVIN-DEPENDENT THYMIDYLATE SYNTHASE"/>
    <property type="match status" value="1"/>
</dbReference>
<dbReference type="GeneID" id="33324934"/>
<gene>
    <name evidence="1" type="primary">thyX</name>
    <name evidence="2" type="ORF">A3L02_09175</name>
</gene>
<dbReference type="GO" id="GO:0050660">
    <property type="term" value="F:flavin adenine dinucleotide binding"/>
    <property type="evidence" value="ECO:0007669"/>
    <property type="project" value="UniProtKB-UniRule"/>
</dbReference>
<dbReference type="SUPFAM" id="SSF69796">
    <property type="entry name" value="Thymidylate synthase-complementing protein Thy1"/>
    <property type="match status" value="1"/>
</dbReference>
<keyword evidence="1" id="KW-0489">Methyltransferase</keyword>
<dbReference type="GO" id="GO:0070402">
    <property type="term" value="F:NADPH binding"/>
    <property type="evidence" value="ECO:0007669"/>
    <property type="project" value="TreeGrafter"/>
</dbReference>
<feature type="binding site" evidence="1">
    <location>
        <begin position="83"/>
        <end position="85"/>
    </location>
    <ligand>
        <name>FAD</name>
        <dbReference type="ChEBI" id="CHEBI:57692"/>
        <note>ligand shared between neighboring subunits</note>
    </ligand>
</feature>
<dbReference type="AlphaFoldDB" id="A0A218P466"/>
<dbReference type="UniPathway" id="UPA00575"/>
<keyword evidence="1" id="KW-0274">FAD</keyword>
<keyword evidence="1" id="KW-0545">Nucleotide biosynthesis</keyword>
<feature type="binding site" evidence="1">
    <location>
        <position position="176"/>
    </location>
    <ligand>
        <name>dUMP</name>
        <dbReference type="ChEBI" id="CHEBI:246422"/>
        <note>ligand shared between dimeric partners</note>
    </ligand>
</feature>
<dbReference type="Gene3D" id="3.30.1360.170">
    <property type="match status" value="1"/>
</dbReference>
<comment type="function">
    <text evidence="1">Catalyzes the reductive methylation of 2'-deoxyuridine-5'-monophosphate (dUMP) to 2'-deoxythymidine-5'-monophosphate (dTMP) while utilizing 5,10-methylenetetrahydrofolate (mTHF) as the methyl donor, and NADPH and FADH(2) as the reductant.</text>
</comment>
<dbReference type="Pfam" id="PF02511">
    <property type="entry name" value="Thy1"/>
    <property type="match status" value="1"/>
</dbReference>
<keyword evidence="1" id="KW-0285">Flavoprotein</keyword>
<comment type="subunit">
    <text evidence="1">Homotetramer.</text>
</comment>
<feature type="binding site" evidence="1">
    <location>
        <begin position="165"/>
        <end position="167"/>
    </location>
    <ligand>
        <name>FAD</name>
        <dbReference type="ChEBI" id="CHEBI:57692"/>
        <note>ligand shared between neighboring subunits</note>
    </ligand>
</feature>
<dbReference type="Proteomes" id="UP000197156">
    <property type="component" value="Chromosome"/>
</dbReference>
<feature type="binding site" evidence="1">
    <location>
        <position position="91"/>
    </location>
    <ligand>
        <name>FAD</name>
        <dbReference type="ChEBI" id="CHEBI:57692"/>
        <note>ligand shared between neighboring subunits</note>
    </ligand>
</feature>
<evidence type="ECO:0000313" key="3">
    <source>
        <dbReference type="Proteomes" id="UP000197156"/>
    </source>
</evidence>
<comment type="cofactor">
    <cofactor evidence="1">
        <name>FAD</name>
        <dbReference type="ChEBI" id="CHEBI:57692"/>
    </cofactor>
    <text evidence="1">Binds 4 FAD per tetramer. Each FAD binding site is formed by three monomers.</text>
</comment>
<dbReference type="RefSeq" id="WP_088863636.1">
    <property type="nucleotide sequence ID" value="NZ_CP014854.1"/>
</dbReference>
<keyword evidence="1" id="KW-0521">NADP</keyword>
<name>A0A218P466_THECE</name>
<feature type="active site" description="Involved in ionization of N3 of dUMP, leading to its activation" evidence="1">
    <location>
        <position position="176"/>
    </location>
</feature>
<dbReference type="NCBIfam" id="TIGR02170">
    <property type="entry name" value="thyX"/>
    <property type="match status" value="1"/>
</dbReference>
<dbReference type="EMBL" id="CP014854">
    <property type="protein sequence ID" value="ASI99720.1"/>
    <property type="molecule type" value="Genomic_DNA"/>
</dbReference>
<comment type="pathway">
    <text evidence="1">Pyrimidine metabolism; dTTP biosynthesis.</text>
</comment>
<feature type="binding site" description="in other chain" evidence="1">
    <location>
        <begin position="91"/>
        <end position="95"/>
    </location>
    <ligand>
        <name>dUMP</name>
        <dbReference type="ChEBI" id="CHEBI:246422"/>
        <note>ligand shared between dimeric partners</note>
    </ligand>
</feature>
<dbReference type="HAMAP" id="MF_01408">
    <property type="entry name" value="ThyX"/>
    <property type="match status" value="1"/>
</dbReference>
<keyword evidence="3" id="KW-1185">Reference proteome</keyword>
<feature type="binding site" evidence="1">
    <location>
        <begin position="80"/>
        <end position="83"/>
    </location>
    <ligand>
        <name>dUMP</name>
        <dbReference type="ChEBI" id="CHEBI:246422"/>
        <note>ligand shared between dimeric partners</note>
    </ligand>
</feature>
<feature type="binding site" evidence="1">
    <location>
        <position position="59"/>
    </location>
    <ligand>
        <name>FAD</name>
        <dbReference type="ChEBI" id="CHEBI:57692"/>
        <note>ligand shared between neighboring subunits</note>
    </ligand>
</feature>
<dbReference type="OrthoDB" id="18918at2157"/>
<reference evidence="2 3" key="1">
    <citation type="submission" date="2016-03" db="EMBL/GenBank/DDBJ databases">
        <title>Complete genome sequence of Thermococcus celer.</title>
        <authorList>
            <person name="Oger P.M."/>
        </authorList>
    </citation>
    <scope>NUCLEOTIDE SEQUENCE [LARGE SCALE GENOMIC DNA]</scope>
    <source>
        <strain evidence="2 3">Vu 13</strain>
    </source>
</reference>
<proteinExistence type="inferred from homology"/>
<accession>A0A218P466</accession>
<sequence length="249" mass="29167">MGNGIRVDLVNYTKKPLETVTWAALISYWDGWESEAFGRMGKNDVEMHLPRVLGYGHESILEHAVLTFAIEGCSRVCSHQLVRHRLASYTQQSQRYIKLNREDVEETFVIPESVKNRPELYEKWKGLMREAMELYEESYDSGVHQEDARFILPQAVRTKIVVTMNLRELKHFLGLRACERAQWEIREVAWKMLEEIARNDELRPIIKWAKLGPRCVQLGYCPEGELMPPGCWKRTREKWKALEGSKQMV</sequence>
<feature type="binding site" description="in other chain" evidence="1">
    <location>
        <position position="149"/>
    </location>
    <ligand>
        <name>dUMP</name>
        <dbReference type="ChEBI" id="CHEBI:246422"/>
        <note>ligand shared between dimeric partners</note>
    </ligand>
</feature>
<protein>
    <recommendedName>
        <fullName evidence="1">Flavin-dependent thymidylate synthase</fullName>
        <shortName evidence="1">FDTS</shortName>
        <ecNumber evidence="1">2.1.1.148</ecNumber>
    </recommendedName>
    <alternativeName>
        <fullName evidence="1">FAD-dependent thymidylate synthase</fullName>
    </alternativeName>
    <alternativeName>
        <fullName evidence="1">Thymidylate synthase ThyX</fullName>
        <shortName evidence="1">TS</shortName>
        <shortName evidence="1">TSase</shortName>
    </alternativeName>
</protein>
<comment type="catalytic activity">
    <reaction evidence="1">
        <text>dUMP + (6R)-5,10-methylene-5,6,7,8-tetrahydrofolate + NADPH + H(+) = dTMP + (6S)-5,6,7,8-tetrahydrofolate + NADP(+)</text>
        <dbReference type="Rhea" id="RHEA:29043"/>
        <dbReference type="ChEBI" id="CHEBI:15378"/>
        <dbReference type="ChEBI" id="CHEBI:15636"/>
        <dbReference type="ChEBI" id="CHEBI:57453"/>
        <dbReference type="ChEBI" id="CHEBI:57783"/>
        <dbReference type="ChEBI" id="CHEBI:58349"/>
        <dbReference type="ChEBI" id="CHEBI:63528"/>
        <dbReference type="ChEBI" id="CHEBI:246422"/>
        <dbReference type="EC" id="2.1.1.148"/>
    </reaction>
</comment>
<dbReference type="GO" id="GO:0004799">
    <property type="term" value="F:thymidylate synthase activity"/>
    <property type="evidence" value="ECO:0007669"/>
    <property type="project" value="TreeGrafter"/>
</dbReference>
<evidence type="ECO:0000256" key="1">
    <source>
        <dbReference type="HAMAP-Rule" id="MF_01408"/>
    </source>
</evidence>
<dbReference type="PANTHER" id="PTHR34934:SF1">
    <property type="entry name" value="FLAVIN-DEPENDENT THYMIDYLATE SYNTHASE"/>
    <property type="match status" value="1"/>
</dbReference>
<evidence type="ECO:0000313" key="2">
    <source>
        <dbReference type="EMBL" id="ASI99720.1"/>
    </source>
</evidence>
<organism evidence="2 3">
    <name type="scientific">Thermococcus celer Vu 13 = JCM 8558</name>
    <dbReference type="NCBI Taxonomy" id="1293037"/>
    <lineage>
        <taxon>Archaea</taxon>
        <taxon>Methanobacteriati</taxon>
        <taxon>Methanobacteriota</taxon>
        <taxon>Thermococci</taxon>
        <taxon>Thermococcales</taxon>
        <taxon>Thermococcaceae</taxon>
        <taxon>Thermococcus</taxon>
    </lineage>
</organism>
<dbReference type="GO" id="GO:0006235">
    <property type="term" value="P:dTTP biosynthetic process"/>
    <property type="evidence" value="ECO:0007669"/>
    <property type="project" value="UniProtKB-UniRule"/>
</dbReference>
<feature type="binding site" evidence="1">
    <location>
        <position position="171"/>
    </location>
    <ligand>
        <name>FAD</name>
        <dbReference type="ChEBI" id="CHEBI:57692"/>
        <note>ligand shared between neighboring subunits</note>
    </ligand>
</feature>
<dbReference type="GO" id="GO:0050797">
    <property type="term" value="F:thymidylate synthase (FAD) activity"/>
    <property type="evidence" value="ECO:0007669"/>
    <property type="project" value="UniProtKB-UniRule"/>
</dbReference>
<dbReference type="InterPro" id="IPR003669">
    <property type="entry name" value="Thymidylate_synthase_ThyX"/>
</dbReference>